<feature type="transmembrane region" description="Helical" evidence="1">
    <location>
        <begin position="263"/>
        <end position="280"/>
    </location>
</feature>
<evidence type="ECO:0000313" key="3">
    <source>
        <dbReference type="Proteomes" id="UP001241056"/>
    </source>
</evidence>
<evidence type="ECO:0000313" key="2">
    <source>
        <dbReference type="EMBL" id="MDM7858701.1"/>
    </source>
</evidence>
<dbReference type="RefSeq" id="WP_289411505.1">
    <property type="nucleotide sequence ID" value="NZ_JAUCDY010000015.1"/>
</dbReference>
<keyword evidence="1" id="KW-1133">Transmembrane helix</keyword>
<organism evidence="2 3">
    <name type="scientific">Thiopseudomonas acetoxidans</name>
    <dbReference type="NCBI Taxonomy" id="3041622"/>
    <lineage>
        <taxon>Bacteria</taxon>
        <taxon>Pseudomonadati</taxon>
        <taxon>Pseudomonadota</taxon>
        <taxon>Gammaproteobacteria</taxon>
        <taxon>Pseudomonadales</taxon>
        <taxon>Pseudomonadaceae</taxon>
        <taxon>Thiopseudomonas</taxon>
    </lineage>
</organism>
<evidence type="ECO:0000256" key="1">
    <source>
        <dbReference type="SAM" id="Phobius"/>
    </source>
</evidence>
<dbReference type="InterPro" id="IPR037185">
    <property type="entry name" value="EmrE-like"/>
</dbReference>
<feature type="transmembrane region" description="Helical" evidence="1">
    <location>
        <begin position="116"/>
        <end position="134"/>
    </location>
</feature>
<dbReference type="Proteomes" id="UP001241056">
    <property type="component" value="Unassembled WGS sequence"/>
</dbReference>
<keyword evidence="1" id="KW-0472">Membrane</keyword>
<feature type="transmembrane region" description="Helical" evidence="1">
    <location>
        <begin position="170"/>
        <end position="193"/>
    </location>
</feature>
<feature type="transmembrane region" description="Helical" evidence="1">
    <location>
        <begin position="146"/>
        <end position="164"/>
    </location>
</feature>
<gene>
    <name evidence="2" type="ORF">QEZ41_10520</name>
</gene>
<proteinExistence type="predicted"/>
<feature type="transmembrane region" description="Helical" evidence="1">
    <location>
        <begin position="205"/>
        <end position="223"/>
    </location>
</feature>
<name>A0ABT7SR84_9GAMM</name>
<dbReference type="SUPFAM" id="SSF103481">
    <property type="entry name" value="Multidrug resistance efflux transporter EmrE"/>
    <property type="match status" value="2"/>
</dbReference>
<comment type="caution">
    <text evidence="2">The sequence shown here is derived from an EMBL/GenBank/DDBJ whole genome shotgun (WGS) entry which is preliminary data.</text>
</comment>
<feature type="transmembrane region" description="Helical" evidence="1">
    <location>
        <begin position="92"/>
        <end position="110"/>
    </location>
</feature>
<keyword evidence="1" id="KW-0812">Transmembrane</keyword>
<protein>
    <recommendedName>
        <fullName evidence="4">EamA domain-containing protein</fullName>
    </recommendedName>
</protein>
<dbReference type="EMBL" id="JAUCDY010000015">
    <property type="protein sequence ID" value="MDM7858701.1"/>
    <property type="molecule type" value="Genomic_DNA"/>
</dbReference>
<accession>A0ABT7SR84</accession>
<reference evidence="2 3" key="1">
    <citation type="submission" date="2023-06" db="EMBL/GenBank/DDBJ databases">
        <title>Thiopseudomonas sp. CY1220 draft genome sequence.</title>
        <authorList>
            <person name="Zhao G."/>
            <person name="An M."/>
        </authorList>
    </citation>
    <scope>NUCLEOTIDE SEQUENCE [LARGE SCALE GENOMIC DNA]</scope>
    <source>
        <strain evidence="2 3">CY1220</strain>
    </source>
</reference>
<feature type="transmembrane region" description="Helical" evidence="1">
    <location>
        <begin position="59"/>
        <end position="80"/>
    </location>
</feature>
<evidence type="ECO:0008006" key="4">
    <source>
        <dbReference type="Google" id="ProtNLM"/>
    </source>
</evidence>
<sequence length="281" mass="30063">MLMLFSAIACSVAVSVLLKLARSHNLQIAQSILVNYAVASALTLLLLKPNLAVLAEPSIHWLLLISLGILLPSVFLIMAKAVAHAGIALSDAAQRLSLFIPLLMAFLIFAEPLNMSKFAGIALALAALMGLIYRPTKSARKNTKQAAWVLIGVWLGYGVIDVTFKQLAKTGAAFSASLLASFVLSGCLLLLWLLVRKTKWHPASLAAGIILGLLNFGNIYAYIRAHQTFPENPTLVFTAMNIGVICMGALIGVALFKEKLHRVNVLGIALAVAAIVLLIPY</sequence>
<keyword evidence="3" id="KW-1185">Reference proteome</keyword>
<feature type="transmembrane region" description="Helical" evidence="1">
    <location>
        <begin position="235"/>
        <end position="256"/>
    </location>
</feature>